<protein>
    <submittedName>
        <fullName evidence="3">Integrase</fullName>
    </submittedName>
</protein>
<gene>
    <name evidence="4" type="ORF">CKS_4097</name>
    <name evidence="3" type="ORF">DSJ_10045</name>
</gene>
<evidence type="ECO:0000313" key="6">
    <source>
        <dbReference type="Proteomes" id="UP000192380"/>
    </source>
</evidence>
<organism evidence="4 5">
    <name type="scientific">Pantoea stewartii subsp. stewartii DC283</name>
    <dbReference type="NCBI Taxonomy" id="660596"/>
    <lineage>
        <taxon>Bacteria</taxon>
        <taxon>Pseudomonadati</taxon>
        <taxon>Pseudomonadota</taxon>
        <taxon>Gammaproteobacteria</taxon>
        <taxon>Enterobacterales</taxon>
        <taxon>Erwiniaceae</taxon>
        <taxon>Pantoea</taxon>
    </lineage>
</organism>
<dbReference type="EMBL" id="CP017581">
    <property type="protein sequence ID" value="ARF49646.1"/>
    <property type="molecule type" value="Genomic_DNA"/>
</dbReference>
<keyword evidence="6" id="KW-1185">Reference proteome</keyword>
<dbReference type="GO" id="GO:0015074">
    <property type="term" value="P:DNA integration"/>
    <property type="evidence" value="ECO:0007669"/>
    <property type="project" value="InterPro"/>
</dbReference>
<evidence type="ECO:0000313" key="4">
    <source>
        <dbReference type="EMBL" id="EHU01345.1"/>
    </source>
</evidence>
<dbReference type="PATRIC" id="fig|660596.6.peg.1358"/>
<name>H3RBK6_PANSE</name>
<dbReference type="SUPFAM" id="SSF56349">
    <property type="entry name" value="DNA breaking-rejoining enzymes"/>
    <property type="match status" value="1"/>
</dbReference>
<dbReference type="InterPro" id="IPR002104">
    <property type="entry name" value="Integrase_catalytic"/>
</dbReference>
<dbReference type="InterPro" id="IPR011010">
    <property type="entry name" value="DNA_brk_join_enz"/>
</dbReference>
<keyword evidence="1" id="KW-0233">DNA recombination</keyword>
<dbReference type="GO" id="GO:0003677">
    <property type="term" value="F:DNA binding"/>
    <property type="evidence" value="ECO:0007669"/>
    <property type="project" value="InterPro"/>
</dbReference>
<dbReference type="EMBL" id="AHIE01000008">
    <property type="protein sequence ID" value="EHU01345.1"/>
    <property type="molecule type" value="Genomic_DNA"/>
</dbReference>
<dbReference type="KEGG" id="pstw:DSJ_10045"/>
<reference evidence="4 5" key="1">
    <citation type="journal article" date="2012" name="Mol. Microbiol.">
        <title>The genetic and structural basis of two distinct terminal side branch residues in stewartan and amylovoran exopolysaccharides and their potential role in host adaptation.</title>
        <authorList>
            <person name="Wang X."/>
            <person name="Yang F."/>
            <person name="von Bodman S.B."/>
        </authorList>
    </citation>
    <scope>NUCLEOTIDE SEQUENCE [LARGE SCALE GENOMIC DNA]</scope>
    <source>
        <strain evidence="4 5">DC283</strain>
    </source>
</reference>
<dbReference type="STRING" id="660596.DSJ_10045"/>
<dbReference type="Proteomes" id="UP000005050">
    <property type="component" value="Unassembled WGS sequence"/>
</dbReference>
<reference evidence="3 6" key="3">
    <citation type="submission" date="2016-10" db="EMBL/GenBank/DDBJ databases">
        <title>Complete Genome Assembly of Pantoea stewartii subsp. stewartii DC283, a Corn Pathogen.</title>
        <authorList>
            <person name="Duong D.A."/>
            <person name="Stevens A.M."/>
            <person name="Jensen R.V."/>
        </authorList>
    </citation>
    <scope>NUCLEOTIDE SEQUENCE [LARGE SCALE GENOMIC DNA]</scope>
    <source>
        <strain evidence="3 6">DC283</strain>
    </source>
</reference>
<proteinExistence type="predicted"/>
<evidence type="ECO:0000259" key="2">
    <source>
        <dbReference type="PROSITE" id="PS51898"/>
    </source>
</evidence>
<reference evidence="4" key="2">
    <citation type="submission" date="2012-01" db="EMBL/GenBank/DDBJ databases">
        <authorList>
            <person name="Biehl B.S."/>
            <person name="Ding Y."/>
            <person name="Dugan-Rocha S.P."/>
            <person name="Gibbs R.A."/>
            <person name="Glasner J.D."/>
            <person name="Kovar C."/>
            <person name="Muzny D.M."/>
            <person name="Neeno-Eckwall E.C."/>
            <person name="Perna N.T."/>
            <person name="Qin X."/>
            <person name="von Bodman S.B."/>
            <person name="Weinstock G.M."/>
        </authorList>
    </citation>
    <scope>NUCLEOTIDE SEQUENCE</scope>
    <source>
        <strain evidence="4">DC283</strain>
    </source>
</reference>
<dbReference type="Gene3D" id="1.10.443.10">
    <property type="entry name" value="Intergrase catalytic core"/>
    <property type="match status" value="1"/>
</dbReference>
<evidence type="ECO:0000313" key="3">
    <source>
        <dbReference type="EMBL" id="ARF49646.1"/>
    </source>
</evidence>
<sequence length="292" mass="33135">MLNLQTLTARARELRGNVVSAISTRGSRTMTPVYDRDEQRKLRERIQQTQPEWLLLWWDISVCTGWRTSDVCALRYSCINWETGQATIVVAKQTKAAEARATRKGIEIVRQQRKDAARLAADHIAYMKWDSVSCDELAADMTAEEQAIVFELVSRADVKHDTKQLPPGIIKRLRNRLESNFVDDDLVFSRSQIESNRCHSLEGSVTRQTIWKKLHSVMQWFSRFVNTKLRLSAYSSRKIAAFNLMSAGGEQGLLIASEMLGHSNPAITRTYLQLGSKAASIQSMLAMEAYHA</sequence>
<dbReference type="PROSITE" id="PS51898">
    <property type="entry name" value="TYR_RECOMBINASE"/>
    <property type="match status" value="1"/>
</dbReference>
<dbReference type="RefSeq" id="WP_006118722.1">
    <property type="nucleotide sequence ID" value="NZ_AHIE01000008.1"/>
</dbReference>
<accession>H3RBK6</accession>
<dbReference type="AlphaFoldDB" id="H3RBK6"/>
<evidence type="ECO:0000313" key="5">
    <source>
        <dbReference type="Proteomes" id="UP000005050"/>
    </source>
</evidence>
<dbReference type="OrthoDB" id="6621147at2"/>
<dbReference type="Proteomes" id="UP000192380">
    <property type="component" value="Chromosome"/>
</dbReference>
<evidence type="ECO:0000256" key="1">
    <source>
        <dbReference type="ARBA" id="ARBA00023172"/>
    </source>
</evidence>
<feature type="domain" description="Tyr recombinase" evidence="2">
    <location>
        <begin position="29"/>
        <end position="285"/>
    </location>
</feature>
<dbReference type="InterPro" id="IPR013762">
    <property type="entry name" value="Integrase-like_cat_sf"/>
</dbReference>
<dbReference type="GO" id="GO:0006310">
    <property type="term" value="P:DNA recombination"/>
    <property type="evidence" value="ECO:0007669"/>
    <property type="project" value="UniProtKB-KW"/>
</dbReference>